<dbReference type="SUPFAM" id="SSF54593">
    <property type="entry name" value="Glyoxalase/Bleomycin resistance protein/Dihydroxybiphenyl dioxygenase"/>
    <property type="match status" value="1"/>
</dbReference>
<reference evidence="2" key="1">
    <citation type="submission" date="2024-06" db="EMBL/GenBank/DDBJ databases">
        <authorList>
            <person name="Coelho C."/>
            <person name="Bento M."/>
            <person name="Garcia E."/>
            <person name="Camelo A."/>
            <person name="Brandao I."/>
            <person name="Espirito Santo C."/>
            <person name="Trovao J."/>
            <person name="Verissimo A."/>
            <person name="Costa J."/>
            <person name="Tiago I."/>
        </authorList>
    </citation>
    <scope>NUCLEOTIDE SEQUENCE</scope>
    <source>
        <strain evidence="2">KWT182</strain>
    </source>
</reference>
<sequence length="184" mass="20003">MSGLKPVVDHVVINVGDDLDNAAQVYTGLGFQLTPRGRHSLGTSNHLAIFGENYLELLGHPEAETGKQGNGWPARPGLSGLVWKTGGADADEIYRHLQRVGLAGSPPEAFYRPVTLPDGSEREARFRTVRLAPERINNGRSFFLPASHPGTGVARALAGASQRRDGYHRRYHCRPGAVGHRRPV</sequence>
<proteinExistence type="predicted"/>
<evidence type="ECO:0000259" key="1">
    <source>
        <dbReference type="Pfam" id="PF13468"/>
    </source>
</evidence>
<evidence type="ECO:0000313" key="2">
    <source>
        <dbReference type="EMBL" id="XBS71242.1"/>
    </source>
</evidence>
<protein>
    <submittedName>
        <fullName evidence="2">VOC family protein</fullName>
    </submittedName>
</protein>
<dbReference type="EMBL" id="CP157947">
    <property type="protein sequence ID" value="XBS71242.1"/>
    <property type="molecule type" value="Genomic_DNA"/>
</dbReference>
<organism evidence="2">
    <name type="scientific">Acerihabitans sp. KWT182</name>
    <dbReference type="NCBI Taxonomy" id="3157919"/>
    <lineage>
        <taxon>Bacteria</taxon>
        <taxon>Pseudomonadati</taxon>
        <taxon>Pseudomonadota</taxon>
        <taxon>Gammaproteobacteria</taxon>
        <taxon>Enterobacterales</taxon>
        <taxon>Pectobacteriaceae</taxon>
        <taxon>Acerihabitans</taxon>
    </lineage>
</organism>
<dbReference type="PANTHER" id="PTHR40265:SF1">
    <property type="entry name" value="GLYOXALASE-LIKE DOMAIN-CONTAINING PROTEIN"/>
    <property type="match status" value="1"/>
</dbReference>
<dbReference type="InterPro" id="IPR029068">
    <property type="entry name" value="Glyas_Bleomycin-R_OHBP_Dase"/>
</dbReference>
<dbReference type="Gene3D" id="3.10.180.10">
    <property type="entry name" value="2,3-Dihydroxybiphenyl 1,2-Dioxygenase, domain 1"/>
    <property type="match status" value="1"/>
</dbReference>
<dbReference type="InterPro" id="IPR025870">
    <property type="entry name" value="Glyoxalase-like_dom"/>
</dbReference>
<dbReference type="AlphaFoldDB" id="A0AAU7QDI6"/>
<gene>
    <name evidence="2" type="ORF">ABK905_10005</name>
</gene>
<accession>A0AAU7QDI6</accession>
<feature type="domain" description="Glyoxalase-like" evidence="1">
    <location>
        <begin position="8"/>
        <end position="143"/>
    </location>
</feature>
<dbReference type="PANTHER" id="PTHR40265">
    <property type="entry name" value="BLL2707 PROTEIN"/>
    <property type="match status" value="1"/>
</dbReference>
<name>A0AAU7QDI6_9GAMM</name>
<dbReference type="Pfam" id="PF13468">
    <property type="entry name" value="Glyoxalase_3"/>
    <property type="match status" value="1"/>
</dbReference>